<keyword evidence="3" id="KW-1185">Reference proteome</keyword>
<feature type="compositionally biased region" description="Polar residues" evidence="1">
    <location>
        <begin position="47"/>
        <end position="65"/>
    </location>
</feature>
<feature type="compositionally biased region" description="Polar residues" evidence="1">
    <location>
        <begin position="79"/>
        <end position="94"/>
    </location>
</feature>
<reference evidence="2" key="1">
    <citation type="journal article" date="2020" name="Stud. Mycol.">
        <title>101 Dothideomycetes genomes: a test case for predicting lifestyles and emergence of pathogens.</title>
        <authorList>
            <person name="Haridas S."/>
            <person name="Albert R."/>
            <person name="Binder M."/>
            <person name="Bloem J."/>
            <person name="Labutti K."/>
            <person name="Salamov A."/>
            <person name="Andreopoulos B."/>
            <person name="Baker S."/>
            <person name="Barry K."/>
            <person name="Bills G."/>
            <person name="Bluhm B."/>
            <person name="Cannon C."/>
            <person name="Castanera R."/>
            <person name="Culley D."/>
            <person name="Daum C."/>
            <person name="Ezra D."/>
            <person name="Gonzalez J."/>
            <person name="Henrissat B."/>
            <person name="Kuo A."/>
            <person name="Liang C."/>
            <person name="Lipzen A."/>
            <person name="Lutzoni F."/>
            <person name="Magnuson J."/>
            <person name="Mondo S."/>
            <person name="Nolan M."/>
            <person name="Ohm R."/>
            <person name="Pangilinan J."/>
            <person name="Park H.-J."/>
            <person name="Ramirez L."/>
            <person name="Alfaro M."/>
            <person name="Sun H."/>
            <person name="Tritt A."/>
            <person name="Yoshinaga Y."/>
            <person name="Zwiers L.-H."/>
            <person name="Turgeon B."/>
            <person name="Goodwin S."/>
            <person name="Spatafora J."/>
            <person name="Crous P."/>
            <person name="Grigoriev I."/>
        </authorList>
    </citation>
    <scope>NUCLEOTIDE SEQUENCE</scope>
    <source>
        <strain evidence="2">CBS 122681</strain>
    </source>
</reference>
<dbReference type="OrthoDB" id="3793460at2759"/>
<name>A0A6A6SIH5_9PLEO</name>
<evidence type="ECO:0000313" key="2">
    <source>
        <dbReference type="EMBL" id="KAF2647675.1"/>
    </source>
</evidence>
<feature type="compositionally biased region" description="Polar residues" evidence="1">
    <location>
        <begin position="18"/>
        <end position="34"/>
    </location>
</feature>
<organism evidence="2 3">
    <name type="scientific">Lophiostoma macrostomum CBS 122681</name>
    <dbReference type="NCBI Taxonomy" id="1314788"/>
    <lineage>
        <taxon>Eukaryota</taxon>
        <taxon>Fungi</taxon>
        <taxon>Dikarya</taxon>
        <taxon>Ascomycota</taxon>
        <taxon>Pezizomycotina</taxon>
        <taxon>Dothideomycetes</taxon>
        <taxon>Pleosporomycetidae</taxon>
        <taxon>Pleosporales</taxon>
        <taxon>Lophiostomataceae</taxon>
        <taxon>Lophiostoma</taxon>
    </lineage>
</organism>
<gene>
    <name evidence="2" type="ORF">K491DRAFT_292623</name>
</gene>
<dbReference type="Proteomes" id="UP000799324">
    <property type="component" value="Unassembled WGS sequence"/>
</dbReference>
<accession>A0A6A6SIH5</accession>
<feature type="region of interest" description="Disordered" evidence="1">
    <location>
        <begin position="1"/>
        <end position="95"/>
    </location>
</feature>
<dbReference type="EMBL" id="MU004593">
    <property type="protein sequence ID" value="KAF2647675.1"/>
    <property type="molecule type" value="Genomic_DNA"/>
</dbReference>
<evidence type="ECO:0000256" key="1">
    <source>
        <dbReference type="SAM" id="MobiDB-lite"/>
    </source>
</evidence>
<proteinExistence type="predicted"/>
<dbReference type="AlphaFoldDB" id="A0A6A6SIH5"/>
<sequence>MQAYGSPLSRKHGGAFDPNNSQGAFVTVTSQYQSPPLPGKHGGAFDPNNSQGAFATVTTQNQSYTGPPRHCGGGAFDPNNPTFANPSVSQQPRPQVSAVPIYQTPFNTGHQTFSHPQPVQQAETYQPSHQQPGVISQLCACFK</sequence>
<protein>
    <submittedName>
        <fullName evidence="2">Uncharacterized protein</fullName>
    </submittedName>
</protein>
<evidence type="ECO:0000313" key="3">
    <source>
        <dbReference type="Proteomes" id="UP000799324"/>
    </source>
</evidence>